<keyword evidence="1" id="KW-0732">Signal</keyword>
<dbReference type="InterPro" id="IPR005887">
    <property type="entry name" value="GH92_a_mannosidase_put"/>
</dbReference>
<dbReference type="GO" id="GO:0005829">
    <property type="term" value="C:cytosol"/>
    <property type="evidence" value="ECO:0007669"/>
    <property type="project" value="TreeGrafter"/>
</dbReference>
<dbReference type="Pfam" id="PF07971">
    <property type="entry name" value="Glyco_hydro_92"/>
    <property type="match status" value="1"/>
</dbReference>
<dbReference type="Gene3D" id="1.20.1050.60">
    <property type="entry name" value="alpha-1,2-mannosidase"/>
    <property type="match status" value="1"/>
</dbReference>
<evidence type="ECO:0000256" key="1">
    <source>
        <dbReference type="SAM" id="SignalP"/>
    </source>
</evidence>
<feature type="domain" description="Glycosyl hydrolase family 92 N-terminal" evidence="3">
    <location>
        <begin position="33"/>
        <end position="266"/>
    </location>
</feature>
<dbReference type="EMBL" id="SDHX01000001">
    <property type="protein sequence ID" value="RXK55945.1"/>
    <property type="molecule type" value="Genomic_DNA"/>
</dbReference>
<dbReference type="InterPro" id="IPR050883">
    <property type="entry name" value="PNGase"/>
</dbReference>
<dbReference type="SUPFAM" id="SSF48208">
    <property type="entry name" value="Six-hairpin glycosidases"/>
    <property type="match status" value="1"/>
</dbReference>
<dbReference type="GO" id="GO:0005975">
    <property type="term" value="P:carbohydrate metabolic process"/>
    <property type="evidence" value="ECO:0007669"/>
    <property type="project" value="InterPro"/>
</dbReference>
<comment type="caution">
    <text evidence="4">The sequence shown here is derived from an EMBL/GenBank/DDBJ whole genome shotgun (WGS) entry which is preliminary data.</text>
</comment>
<name>A0A4Q1CA64_9BACT</name>
<dbReference type="GO" id="GO:0000224">
    <property type="term" value="F:peptide-N4-(N-acetyl-beta-glucosaminyl)asparagine amidase activity"/>
    <property type="evidence" value="ECO:0007669"/>
    <property type="project" value="TreeGrafter"/>
</dbReference>
<dbReference type="PANTHER" id="PTHR12143">
    <property type="entry name" value="PEPTIDE N-GLYCANASE PNGASE -RELATED"/>
    <property type="match status" value="1"/>
</dbReference>
<dbReference type="NCBIfam" id="TIGR01180">
    <property type="entry name" value="aman2_put"/>
    <property type="match status" value="1"/>
</dbReference>
<dbReference type="Gene3D" id="3.30.2080.10">
    <property type="entry name" value="GH92 mannosidase domain"/>
    <property type="match status" value="1"/>
</dbReference>
<evidence type="ECO:0000259" key="3">
    <source>
        <dbReference type="Pfam" id="PF17678"/>
    </source>
</evidence>
<dbReference type="FunFam" id="3.30.2080.10:FF:000001">
    <property type="entry name" value="Alpha-1,2-mannosidase subfamily"/>
    <property type="match status" value="1"/>
</dbReference>
<dbReference type="InterPro" id="IPR014718">
    <property type="entry name" value="GH-type_carb-bd"/>
</dbReference>
<keyword evidence="4" id="KW-0378">Hydrolase</keyword>
<evidence type="ECO:0000313" key="4">
    <source>
        <dbReference type="EMBL" id="RXK55945.1"/>
    </source>
</evidence>
<dbReference type="InterPro" id="IPR041371">
    <property type="entry name" value="GH92_N"/>
</dbReference>
<gene>
    <name evidence="4" type="ORF">ESB00_08715</name>
</gene>
<dbReference type="FunFam" id="1.20.1050.60:FF:000001">
    <property type="entry name" value="Putative alpha-1,2-mannosidase"/>
    <property type="match status" value="1"/>
</dbReference>
<organism evidence="4 5">
    <name type="scientific">Oleiharenicola lentus</name>
    <dbReference type="NCBI Taxonomy" id="2508720"/>
    <lineage>
        <taxon>Bacteria</taxon>
        <taxon>Pseudomonadati</taxon>
        <taxon>Verrucomicrobiota</taxon>
        <taxon>Opitutia</taxon>
        <taxon>Opitutales</taxon>
        <taxon>Opitutaceae</taxon>
        <taxon>Oleiharenicola</taxon>
    </lineage>
</organism>
<evidence type="ECO:0000313" key="5">
    <source>
        <dbReference type="Proteomes" id="UP000290218"/>
    </source>
</evidence>
<reference evidence="4 5" key="1">
    <citation type="submission" date="2019-01" db="EMBL/GenBank/DDBJ databases">
        <title>Lacunisphaera sp. strain TWA-58.</title>
        <authorList>
            <person name="Chen W.-M."/>
        </authorList>
    </citation>
    <scope>NUCLEOTIDE SEQUENCE [LARGE SCALE GENOMIC DNA]</scope>
    <source>
        <strain evidence="4 5">TWA-58</strain>
    </source>
</reference>
<feature type="signal peptide" evidence="1">
    <location>
        <begin position="1"/>
        <end position="26"/>
    </location>
</feature>
<dbReference type="InterPro" id="IPR008928">
    <property type="entry name" value="6-hairpin_glycosidase_sf"/>
</dbReference>
<dbReference type="GO" id="GO:0030246">
    <property type="term" value="F:carbohydrate binding"/>
    <property type="evidence" value="ECO:0007669"/>
    <property type="project" value="InterPro"/>
</dbReference>
<protein>
    <submittedName>
        <fullName evidence="4">Glycoside hydrolase family 92 protein</fullName>
    </submittedName>
</protein>
<proteinExistence type="predicted"/>
<accession>A0A4Q1CA64</accession>
<dbReference type="Gene3D" id="2.70.98.10">
    <property type="match status" value="1"/>
</dbReference>
<dbReference type="AlphaFoldDB" id="A0A4Q1CA64"/>
<dbReference type="PANTHER" id="PTHR12143:SF39">
    <property type="entry name" value="SECRETED PROTEIN"/>
    <property type="match status" value="1"/>
</dbReference>
<feature type="chain" id="PRO_5020372476" evidence="1">
    <location>
        <begin position="27"/>
        <end position="761"/>
    </location>
</feature>
<keyword evidence="5" id="KW-1185">Reference proteome</keyword>
<dbReference type="Proteomes" id="UP000290218">
    <property type="component" value="Unassembled WGS sequence"/>
</dbReference>
<feature type="domain" description="Glycosyl hydrolase family 92" evidence="2">
    <location>
        <begin position="272"/>
        <end position="751"/>
    </location>
</feature>
<sequence length="761" mass="84600">MKLISFASLGAVLAVAGVNQSPAVDADDILQQVDPFIGTGFHGHTFPGATTPFGMVQLSPDTRTSGWDACGGYYDADAEILGFSHTHLSGTGIGDYGDVLLMPFTGDISIGSGTPQKPEYGYRSAFDKKKQFATPGYYRVLLDRFQVQAELSATPRVGLHRYTFPPAAKAGMVIDLKHSIQNREILAAEIEVLNEREIAGWRHVRGWAQNRWIYFHAEFSRPFTAELFVADSLQPGKASVTGQNVKARLNFATNESDTVLVKIGLSHVDRDGAKKNLRAEAPGWDFDGAVKQAAALWTKHLTQIQVQGGTDEQRTVFTTALYHTAICPNVASDVDGRYRGMDQKNHQDTGYTNYTVFSLWDTFRAQHPLYTILNPELDQAWIRSLLRKHDEGGILPMWELASNYTGCMIGYHAVPVIVDAYVKGLRDYDLDKAMEAVVFASRYDDQKPIPYNSDDTRARLMPKAKLYNATKGHIPADLETRSISKALEFAYNDWTIATLARALGREETAAEYIGRAGYYRKYFDPATGFMRAKNSDGTWVTPFTPTDTDARVLGYVEGNAWQWTWFVPHDVPGLMNLFGGREPFAAKLNALFTTDSRLTGAHISSDVTGLIGQYAHGNEPSHHTAYLFNWAEQPWRTADIVHQIMTEFYLATPAGLIGNEDAGQMSAWFVLSALGIYQVAPGDPNFSLGRPLFDEARVTLPNGKFFVVRMKNGTANHPYVQRVTLNGEQLKTPFVTYVDIMAGKELVFEMGAEKKVFWNLP</sequence>
<dbReference type="Gene3D" id="1.20.1610.10">
    <property type="entry name" value="alpha-1,2-mannosidases domains"/>
    <property type="match status" value="1"/>
</dbReference>
<dbReference type="Pfam" id="PF17678">
    <property type="entry name" value="Glyco_hydro_92N"/>
    <property type="match status" value="1"/>
</dbReference>
<dbReference type="InterPro" id="IPR012939">
    <property type="entry name" value="Glyco_hydro_92"/>
</dbReference>
<dbReference type="GO" id="GO:0006516">
    <property type="term" value="P:glycoprotein catabolic process"/>
    <property type="evidence" value="ECO:0007669"/>
    <property type="project" value="TreeGrafter"/>
</dbReference>
<evidence type="ECO:0000259" key="2">
    <source>
        <dbReference type="Pfam" id="PF07971"/>
    </source>
</evidence>
<dbReference type="RefSeq" id="WP_129047312.1">
    <property type="nucleotide sequence ID" value="NZ_SDHX01000001.1"/>
</dbReference>
<dbReference type="OrthoDB" id="9804511at2"/>